<dbReference type="PANTHER" id="PTHR19384:SF127">
    <property type="entry name" value="BIFUNCTIONAL CYTOCHROME P450_NADPH--P450 REDUCTASE"/>
    <property type="match status" value="1"/>
</dbReference>
<dbReference type="GO" id="GO:0005829">
    <property type="term" value="C:cytosol"/>
    <property type="evidence" value="ECO:0007669"/>
    <property type="project" value="TreeGrafter"/>
</dbReference>
<dbReference type="InterPro" id="IPR036396">
    <property type="entry name" value="Cyt_P450_sf"/>
</dbReference>
<dbReference type="Gene3D" id="2.40.30.10">
    <property type="entry name" value="Translation factors"/>
    <property type="match status" value="1"/>
</dbReference>
<dbReference type="GO" id="GO:0020037">
    <property type="term" value="F:heme binding"/>
    <property type="evidence" value="ECO:0007669"/>
    <property type="project" value="UniProtKB-UniRule"/>
</dbReference>
<dbReference type="GeneID" id="19331367"/>
<dbReference type="InterPro" id="IPR017938">
    <property type="entry name" value="Riboflavin_synthase-like_b-brl"/>
</dbReference>
<comment type="catalytic activity">
    <reaction evidence="14 16">
        <text>an organic molecule + reduced [NADPH--hemoprotein reductase] + O2 = an alcohol + oxidized [NADPH--hemoprotein reductase] + H2O + H(+)</text>
        <dbReference type="Rhea" id="RHEA:17149"/>
        <dbReference type="Rhea" id="RHEA-COMP:11964"/>
        <dbReference type="Rhea" id="RHEA-COMP:11965"/>
        <dbReference type="ChEBI" id="CHEBI:15377"/>
        <dbReference type="ChEBI" id="CHEBI:15378"/>
        <dbReference type="ChEBI" id="CHEBI:15379"/>
        <dbReference type="ChEBI" id="CHEBI:30879"/>
        <dbReference type="ChEBI" id="CHEBI:57618"/>
        <dbReference type="ChEBI" id="CHEBI:58210"/>
        <dbReference type="ChEBI" id="CHEBI:142491"/>
        <dbReference type="EC" id="1.14.14.1"/>
    </reaction>
</comment>
<evidence type="ECO:0000313" key="20">
    <source>
        <dbReference type="EMBL" id="EME87195.1"/>
    </source>
</evidence>
<dbReference type="InterPro" id="IPR001433">
    <property type="entry name" value="OxRdtase_FAD/NAD-bd"/>
</dbReference>
<dbReference type="Gene3D" id="3.40.50.80">
    <property type="entry name" value="Nucleotide-binding domain of ferredoxin-NADP reductase (FNR) module"/>
    <property type="match status" value="1"/>
</dbReference>
<dbReference type="Gene3D" id="3.40.50.360">
    <property type="match status" value="1"/>
</dbReference>
<evidence type="ECO:0000256" key="6">
    <source>
        <dbReference type="ARBA" id="ARBA00022643"/>
    </source>
</evidence>
<keyword evidence="3 16" id="KW-0813">Transport</keyword>
<keyword evidence="12 16" id="KW-0408">Iron</keyword>
<comment type="similarity">
    <text evidence="2 16">In the N-terminal section; belongs to the cytochrome P450 family.</text>
</comment>
<dbReference type="InterPro" id="IPR017972">
    <property type="entry name" value="Cyt_P450_CS"/>
</dbReference>
<dbReference type="InterPro" id="IPR023173">
    <property type="entry name" value="NADPH_Cyt_P450_Rdtase_alpha"/>
</dbReference>
<keyword evidence="6 16" id="KW-0288">FMN</keyword>
<organism evidence="20 21">
    <name type="scientific">Pseudocercospora fijiensis (strain CIRAD86)</name>
    <name type="common">Black leaf streak disease fungus</name>
    <name type="synonym">Mycosphaerella fijiensis</name>
    <dbReference type="NCBI Taxonomy" id="383855"/>
    <lineage>
        <taxon>Eukaryota</taxon>
        <taxon>Fungi</taxon>
        <taxon>Dikarya</taxon>
        <taxon>Ascomycota</taxon>
        <taxon>Pezizomycotina</taxon>
        <taxon>Dothideomycetes</taxon>
        <taxon>Dothideomycetidae</taxon>
        <taxon>Mycosphaerellales</taxon>
        <taxon>Mycosphaerellaceae</taxon>
        <taxon>Pseudocercospora</taxon>
    </lineage>
</organism>
<feature type="binding site" description="axial binding residue" evidence="17">
    <location>
        <position position="410"/>
    </location>
    <ligand>
        <name>heme</name>
        <dbReference type="ChEBI" id="CHEBI:30413"/>
    </ligand>
    <ligandPart>
        <name>Fe</name>
        <dbReference type="ChEBI" id="CHEBI:18248"/>
    </ligandPart>
</feature>
<dbReference type="OrthoDB" id="1470350at2759"/>
<keyword evidence="11 16" id="KW-0560">Oxidoreductase</keyword>
<dbReference type="PROSITE" id="PS50902">
    <property type="entry name" value="FLAVODOXIN_LIKE"/>
    <property type="match status" value="1"/>
</dbReference>
<accession>N1Q5K1</accession>
<dbReference type="Pfam" id="PF00258">
    <property type="entry name" value="Flavodoxin_1"/>
    <property type="match status" value="1"/>
</dbReference>
<keyword evidence="10 16" id="KW-0249">Electron transport</keyword>
<dbReference type="KEGG" id="pfj:MYCFIDRAFT_147872"/>
<dbReference type="GO" id="GO:0010181">
    <property type="term" value="F:FMN binding"/>
    <property type="evidence" value="ECO:0007669"/>
    <property type="project" value="UniProtKB-UniRule"/>
</dbReference>
<keyword evidence="21" id="KW-1185">Reference proteome</keyword>
<keyword evidence="13 16" id="KW-0503">Monooxygenase</keyword>
<dbReference type="FunFam" id="2.40.30.10:FF:000198">
    <property type="entry name" value="Bifunctional cytochrome P450/NADPH--P450 reductase"/>
    <property type="match status" value="1"/>
</dbReference>
<evidence type="ECO:0000256" key="7">
    <source>
        <dbReference type="ARBA" id="ARBA00022723"/>
    </source>
</evidence>
<dbReference type="HOGENOM" id="CLU_001570_7_0_1"/>
<dbReference type="GO" id="GO:0003958">
    <property type="term" value="F:NADPH-hemoprotein reductase activity"/>
    <property type="evidence" value="ECO:0007669"/>
    <property type="project" value="UniProtKB-UniRule"/>
</dbReference>
<evidence type="ECO:0000259" key="19">
    <source>
        <dbReference type="PROSITE" id="PS51384"/>
    </source>
</evidence>
<dbReference type="PROSITE" id="PS51384">
    <property type="entry name" value="FAD_FR"/>
    <property type="match status" value="1"/>
</dbReference>
<comment type="catalytic activity">
    <reaction evidence="15 16">
        <text>2 oxidized [cytochrome P450] + NADPH = 2 reduced [cytochrome P450] + NADP(+) + H(+)</text>
        <dbReference type="Rhea" id="RHEA:24040"/>
        <dbReference type="Rhea" id="RHEA-COMP:14627"/>
        <dbReference type="Rhea" id="RHEA-COMP:14628"/>
        <dbReference type="ChEBI" id="CHEBI:15378"/>
        <dbReference type="ChEBI" id="CHEBI:55376"/>
        <dbReference type="ChEBI" id="CHEBI:57783"/>
        <dbReference type="ChEBI" id="CHEBI:58349"/>
        <dbReference type="ChEBI" id="CHEBI:60344"/>
        <dbReference type="EC" id="1.6.2.4"/>
    </reaction>
</comment>
<dbReference type="CDD" id="cd06206">
    <property type="entry name" value="bifunctional_CYPOR"/>
    <property type="match status" value="1"/>
</dbReference>
<dbReference type="CDD" id="cd11068">
    <property type="entry name" value="CYP120A1"/>
    <property type="match status" value="1"/>
</dbReference>
<gene>
    <name evidence="20" type="ORF">MYCFIDRAFT_147872</name>
</gene>
<evidence type="ECO:0000256" key="1">
    <source>
        <dbReference type="ARBA" id="ARBA00001971"/>
    </source>
</evidence>
<dbReference type="InterPro" id="IPR017927">
    <property type="entry name" value="FAD-bd_FR_type"/>
</dbReference>
<comment type="cofactor">
    <cofactor evidence="1 16 17">
        <name>heme</name>
        <dbReference type="ChEBI" id="CHEBI:30413"/>
    </cofactor>
</comment>
<dbReference type="eggNOG" id="KOG1158">
    <property type="taxonomic scope" value="Eukaryota"/>
</dbReference>
<dbReference type="VEuPathDB" id="FungiDB:MYCFIDRAFT_147872"/>
<evidence type="ECO:0000256" key="14">
    <source>
        <dbReference type="ARBA" id="ARBA00047827"/>
    </source>
</evidence>
<name>N1Q5K1_PSEFD</name>
<dbReference type="Pfam" id="PF00067">
    <property type="entry name" value="p450"/>
    <property type="match status" value="1"/>
</dbReference>
<dbReference type="InterPro" id="IPR008254">
    <property type="entry name" value="Flavodoxin/NO_synth"/>
</dbReference>
<dbReference type="PRINTS" id="PR00463">
    <property type="entry name" value="EP450I"/>
</dbReference>
<dbReference type="EC" id="1.14.14.1" evidence="16"/>
<dbReference type="InterPro" id="IPR029039">
    <property type="entry name" value="Flavoprotein-like_sf"/>
</dbReference>
<dbReference type="InterPro" id="IPR001128">
    <property type="entry name" value="Cyt_P450"/>
</dbReference>
<dbReference type="SUPFAM" id="SSF48264">
    <property type="entry name" value="Cytochrome P450"/>
    <property type="match status" value="1"/>
</dbReference>
<dbReference type="SUPFAM" id="SSF52343">
    <property type="entry name" value="Ferredoxin reductase-like, C-terminal NADP-linked domain"/>
    <property type="match status" value="1"/>
</dbReference>
<dbReference type="Pfam" id="PF00667">
    <property type="entry name" value="FAD_binding_1"/>
    <property type="match status" value="1"/>
</dbReference>
<evidence type="ECO:0000256" key="10">
    <source>
        <dbReference type="ARBA" id="ARBA00022982"/>
    </source>
</evidence>
<evidence type="ECO:0000256" key="5">
    <source>
        <dbReference type="ARBA" id="ARBA00022630"/>
    </source>
</evidence>
<evidence type="ECO:0000256" key="13">
    <source>
        <dbReference type="ARBA" id="ARBA00023033"/>
    </source>
</evidence>
<dbReference type="InterPro" id="IPR023206">
    <property type="entry name" value="Bifunctional_P450_P450_red"/>
</dbReference>
<evidence type="ECO:0000256" key="2">
    <source>
        <dbReference type="ARBA" id="ARBA00010018"/>
    </source>
</evidence>
<evidence type="ECO:0000256" key="15">
    <source>
        <dbReference type="ARBA" id="ARBA00049342"/>
    </source>
</evidence>
<dbReference type="eggNOG" id="KOG0157">
    <property type="taxonomic scope" value="Eukaryota"/>
</dbReference>
<dbReference type="RefSeq" id="XP_007920727.1">
    <property type="nucleotide sequence ID" value="XM_007922536.1"/>
</dbReference>
<feature type="domain" description="FAD-binding FR-type" evidence="19">
    <location>
        <begin position="682"/>
        <end position="911"/>
    </location>
</feature>
<dbReference type="STRING" id="383855.N1Q5K1"/>
<dbReference type="Proteomes" id="UP000016932">
    <property type="component" value="Unassembled WGS sequence"/>
</dbReference>
<evidence type="ECO:0000256" key="4">
    <source>
        <dbReference type="ARBA" id="ARBA00022617"/>
    </source>
</evidence>
<dbReference type="InterPro" id="IPR002401">
    <property type="entry name" value="Cyt_P450_E_grp-I"/>
</dbReference>
<dbReference type="InterPro" id="IPR003097">
    <property type="entry name" value="CysJ-like_FAD-binding"/>
</dbReference>
<dbReference type="PIRSF" id="PIRSF000209">
    <property type="entry name" value="Bifunctional_P450_P450R"/>
    <property type="match status" value="1"/>
</dbReference>
<evidence type="ECO:0000256" key="16">
    <source>
        <dbReference type="PIRNR" id="PIRNR000209"/>
    </source>
</evidence>
<sequence>MAAIDERDTVPIPQPPGYPIIGNLLDVSGDVPIMNLADLGKKYGDIFSLSILGKRQIFVASAELMRELCDEKRFEKAINAALCQLRNGIHDGLFTAHGGEENWSIAHRTLVPAFGPLNIKDMFDSMKDIASQLVLKWARHGTTYKIPVAVDFTRLTLDTLALCAMDYRFNSFYTEHMHPFIDSMVNFLKYADVRSKRPGWMTSFYKADEAKWWSDIEYMRNLSAELIQQRRDQPNNSKDLLNAMIKGKDPRTQKGLPESSIIDNMITFLIAGHETTSGMLSYAFYCLLKNPDTYRKAQEEVDRVIGKENIEAHHLDKLPYITAVLRETARLHSTAPSISLSPKSEQGEVIGGKYHISHGEVARVLLHNVHRDPAIYGEDAEEFRPERMLDDNFSRFTPYWKPFGNGARGCIGRPFAWQEMMLVLPMLLQYFNFTLDDPSYVLHTAFTLTIKPKDLFIRATLREGWTPLSIERHLAGSTAADIKHGPNVPAATSESDDKGIPMTILYGSNSGTCEAFAQTLAAGARAHGFKASKVDTLDTAKQNLPAKEPVVIVTASYEGEPTDNAAHFYNWLQNLSSDEKLKTSYTVFGCGHSDWKQTFHRVPKAIDSMLETAGGERMCEMGSADAARGDMMSAFQAWEDETLWPALRQKFGGQEGDTSAASSLAQAVSIEVFSKRASNLRADVSEAKVLSTKTLTAAGAPVKKHIELRLPSSLTYRAGDYLAVLPLNPAETVHRVAKRFSLPWDAMLKITSRTGTTLPTDHPISAHNLFSAYLELSQPATKRNLAMLIEAAGDDQTKKELSDLATGDFQANITNKRISLLDLLERYPEIQLPLSAFVASLISMRVRQYSISSSPLSDPHVITLTYAVLDEPSLSGVGRHVGVASHHLSQLQPGDMVHVAVKPSPAAFHLPSSADTTPVIMIAAGAGLAPFRGFIQERASQIGSGRKKLAPANLYFGCRHPAQDDLYREEFDFWEKIGAVSVVRRSFSRAADLSEGHRHVDQVILADRRRLVELWDQGARVYVCGSRGLGESVKQAFLKIAKDEAEAEGKEVSGEDLEKWFGLLRNERYSTDVFA</sequence>
<evidence type="ECO:0000256" key="17">
    <source>
        <dbReference type="PIRSR" id="PIRSR000209-1"/>
    </source>
</evidence>
<dbReference type="Gene3D" id="1.10.630.10">
    <property type="entry name" value="Cytochrome P450"/>
    <property type="match status" value="1"/>
</dbReference>
<dbReference type="FunFam" id="1.10.630.10:FF:000040">
    <property type="entry name" value="Bifunctional cytochrome P450/NADPH--P450 reductase"/>
    <property type="match status" value="1"/>
</dbReference>
<keyword evidence="4 16" id="KW-0349">Heme</keyword>
<dbReference type="Pfam" id="PF00175">
    <property type="entry name" value="NAD_binding_1"/>
    <property type="match status" value="1"/>
</dbReference>
<comment type="cofactor">
    <cofactor evidence="16">
        <name>FAD</name>
        <dbReference type="ChEBI" id="CHEBI:57692"/>
    </cofactor>
    <cofactor evidence="16">
        <name>FMN</name>
        <dbReference type="ChEBI" id="CHEBI:58210"/>
    </cofactor>
</comment>
<dbReference type="SUPFAM" id="SSF63380">
    <property type="entry name" value="Riboflavin synthase domain-like"/>
    <property type="match status" value="1"/>
</dbReference>
<dbReference type="EC" id="1.6.2.4" evidence="16"/>
<evidence type="ECO:0000256" key="8">
    <source>
        <dbReference type="ARBA" id="ARBA00022827"/>
    </source>
</evidence>
<evidence type="ECO:0000256" key="9">
    <source>
        <dbReference type="ARBA" id="ARBA00022857"/>
    </source>
</evidence>
<dbReference type="PANTHER" id="PTHR19384">
    <property type="entry name" value="NITRIC OXIDE SYNTHASE-RELATED"/>
    <property type="match status" value="1"/>
</dbReference>
<evidence type="ECO:0000256" key="12">
    <source>
        <dbReference type="ARBA" id="ARBA00023004"/>
    </source>
</evidence>
<dbReference type="PROSITE" id="PS00086">
    <property type="entry name" value="CYTOCHROME_P450"/>
    <property type="match status" value="1"/>
</dbReference>
<protein>
    <recommendedName>
        <fullName evidence="16">Bifunctional cytochrome P450/NADPH--P450 reductase</fullName>
    </recommendedName>
    <domain>
        <recommendedName>
            <fullName evidence="16">Cytochrome P450</fullName>
            <ecNumber evidence="16">1.14.14.1</ecNumber>
        </recommendedName>
    </domain>
    <domain>
        <recommendedName>
            <fullName evidence="16">NADPH--cytochrome P450 reductase</fullName>
            <ecNumber evidence="16">1.6.2.4</ecNumber>
        </recommendedName>
    </domain>
</protein>
<dbReference type="EMBL" id="KB446555">
    <property type="protein sequence ID" value="EME87195.1"/>
    <property type="molecule type" value="Genomic_DNA"/>
</dbReference>
<evidence type="ECO:0000259" key="18">
    <source>
        <dbReference type="PROSITE" id="PS50902"/>
    </source>
</evidence>
<evidence type="ECO:0000256" key="11">
    <source>
        <dbReference type="ARBA" id="ARBA00023002"/>
    </source>
</evidence>
<evidence type="ECO:0000313" key="21">
    <source>
        <dbReference type="Proteomes" id="UP000016932"/>
    </source>
</evidence>
<keyword evidence="9 16" id="KW-0521">NADP</keyword>
<dbReference type="Gene3D" id="1.20.990.10">
    <property type="entry name" value="NADPH-cytochrome p450 Reductase, Chain A, domain 3"/>
    <property type="match status" value="1"/>
</dbReference>
<dbReference type="InterPro" id="IPR039261">
    <property type="entry name" value="FNR_nucleotide-bd"/>
</dbReference>
<proteinExistence type="inferred from homology"/>
<keyword evidence="8 16" id="KW-0274">FAD</keyword>
<keyword evidence="7 16" id="KW-0479">Metal-binding</keyword>
<reference evidence="20 21" key="1">
    <citation type="journal article" date="2012" name="PLoS Pathog.">
        <title>Diverse lifestyles and strategies of plant pathogenesis encoded in the genomes of eighteen Dothideomycetes fungi.</title>
        <authorList>
            <person name="Ohm R.A."/>
            <person name="Feau N."/>
            <person name="Henrissat B."/>
            <person name="Schoch C.L."/>
            <person name="Horwitz B.A."/>
            <person name="Barry K.W."/>
            <person name="Condon B.J."/>
            <person name="Copeland A.C."/>
            <person name="Dhillon B."/>
            <person name="Glaser F."/>
            <person name="Hesse C.N."/>
            <person name="Kosti I."/>
            <person name="LaButti K."/>
            <person name="Lindquist E.A."/>
            <person name="Lucas S."/>
            <person name="Salamov A.A."/>
            <person name="Bradshaw R.E."/>
            <person name="Ciuffetti L."/>
            <person name="Hamelin R.C."/>
            <person name="Kema G.H.J."/>
            <person name="Lawrence C."/>
            <person name="Scott J.A."/>
            <person name="Spatafora J.W."/>
            <person name="Turgeon B.G."/>
            <person name="de Wit P.J.G.M."/>
            <person name="Zhong S."/>
            <person name="Goodwin S.B."/>
            <person name="Grigoriev I.V."/>
        </authorList>
    </citation>
    <scope>NUCLEOTIDE SEQUENCE [LARGE SCALE GENOMIC DNA]</scope>
    <source>
        <strain evidence="20 21">CIRAD86</strain>
    </source>
</reference>
<dbReference type="GO" id="GO:0005506">
    <property type="term" value="F:iron ion binding"/>
    <property type="evidence" value="ECO:0007669"/>
    <property type="project" value="UniProtKB-UniRule"/>
</dbReference>
<dbReference type="GO" id="GO:0070330">
    <property type="term" value="F:aromatase activity"/>
    <property type="evidence" value="ECO:0007669"/>
    <property type="project" value="UniProtKB-UniRule"/>
</dbReference>
<dbReference type="SUPFAM" id="SSF52218">
    <property type="entry name" value="Flavoproteins"/>
    <property type="match status" value="1"/>
</dbReference>
<evidence type="ECO:0000256" key="3">
    <source>
        <dbReference type="ARBA" id="ARBA00022448"/>
    </source>
</evidence>
<dbReference type="GO" id="GO:0050660">
    <property type="term" value="F:flavin adenine dinucleotide binding"/>
    <property type="evidence" value="ECO:0007669"/>
    <property type="project" value="TreeGrafter"/>
</dbReference>
<dbReference type="AlphaFoldDB" id="N1Q5K1"/>
<feature type="domain" description="Flavodoxin-like" evidence="18">
    <location>
        <begin position="502"/>
        <end position="643"/>
    </location>
</feature>
<keyword evidence="5 16" id="KW-0285">Flavoprotein</keyword>
<dbReference type="PRINTS" id="PR00385">
    <property type="entry name" value="P450"/>
</dbReference>